<dbReference type="Gene3D" id="3.20.20.70">
    <property type="entry name" value="Aldolase class I"/>
    <property type="match status" value="1"/>
</dbReference>
<dbReference type="OrthoDB" id="416622at2759"/>
<dbReference type="Proteomes" id="UP000595437">
    <property type="component" value="Chromosome 8"/>
</dbReference>
<gene>
    <name evidence="1" type="ORF">FKW44_013151</name>
</gene>
<organism evidence="1 2">
    <name type="scientific">Caligus rogercresseyi</name>
    <name type="common">Sea louse</name>
    <dbReference type="NCBI Taxonomy" id="217165"/>
    <lineage>
        <taxon>Eukaryota</taxon>
        <taxon>Metazoa</taxon>
        <taxon>Ecdysozoa</taxon>
        <taxon>Arthropoda</taxon>
        <taxon>Crustacea</taxon>
        <taxon>Multicrustacea</taxon>
        <taxon>Hexanauplia</taxon>
        <taxon>Copepoda</taxon>
        <taxon>Siphonostomatoida</taxon>
        <taxon>Caligidae</taxon>
        <taxon>Caligus</taxon>
    </lineage>
</organism>
<dbReference type="AlphaFoldDB" id="A0A7T8KA36"/>
<reference evidence="2" key="1">
    <citation type="submission" date="2021-01" db="EMBL/GenBank/DDBJ databases">
        <title>Caligus Genome Assembly.</title>
        <authorList>
            <person name="Gallardo-Escarate C."/>
        </authorList>
    </citation>
    <scope>NUCLEOTIDE SEQUENCE [LARGE SCALE GENOMIC DNA]</scope>
</reference>
<accession>A0A7T8KA36</accession>
<keyword evidence="2" id="KW-1185">Reference proteome</keyword>
<proteinExistence type="predicted"/>
<evidence type="ECO:0000313" key="2">
    <source>
        <dbReference type="Proteomes" id="UP000595437"/>
    </source>
</evidence>
<sequence>MSTEMDSSSGGGAKADYLITGGAGYVPEDGITGSQLMSGGDGLTYNDFILLPVSLILLPGRWTSSPL</sequence>
<evidence type="ECO:0000313" key="1">
    <source>
        <dbReference type="EMBL" id="QQP51714.1"/>
    </source>
</evidence>
<dbReference type="InterPro" id="IPR013785">
    <property type="entry name" value="Aldolase_TIM"/>
</dbReference>
<dbReference type="EMBL" id="CP045897">
    <property type="protein sequence ID" value="QQP51714.1"/>
    <property type="molecule type" value="Genomic_DNA"/>
</dbReference>
<name>A0A7T8KA36_CALRO</name>
<protein>
    <submittedName>
        <fullName evidence="1">Inosine5'monophosphate dehydrogenase 1blike</fullName>
    </submittedName>
</protein>